<reference evidence="2 3" key="1">
    <citation type="submission" date="2018-06" db="EMBL/GenBank/DDBJ databases">
        <title>Genomic Encyclopedia of Archaeal and Bacterial Type Strains, Phase II (KMG-II): from individual species to whole genera.</title>
        <authorList>
            <person name="Goeker M."/>
        </authorList>
    </citation>
    <scope>NUCLEOTIDE SEQUENCE [LARGE SCALE GENOMIC DNA]</scope>
    <source>
        <strain evidence="2 3">DSM 29821</strain>
    </source>
</reference>
<dbReference type="Proteomes" id="UP000249819">
    <property type="component" value="Unassembled WGS sequence"/>
</dbReference>
<protein>
    <recommendedName>
        <fullName evidence="4">DUF2780 domain-containing protein</fullName>
    </recommendedName>
</protein>
<accession>A0A327W0N4</accession>
<dbReference type="EMBL" id="QLMA01000004">
    <property type="protein sequence ID" value="RAJ82203.1"/>
    <property type="molecule type" value="Genomic_DNA"/>
</dbReference>
<evidence type="ECO:0000313" key="3">
    <source>
        <dbReference type="Proteomes" id="UP000249819"/>
    </source>
</evidence>
<feature type="chain" id="PRO_5016385387" description="DUF2780 domain-containing protein" evidence="1">
    <location>
        <begin position="22"/>
        <end position="137"/>
    </location>
</feature>
<comment type="caution">
    <text evidence="2">The sequence shown here is derived from an EMBL/GenBank/DDBJ whole genome shotgun (WGS) entry which is preliminary data.</text>
</comment>
<keyword evidence="1" id="KW-0732">Signal</keyword>
<keyword evidence="3" id="KW-1185">Reference proteome</keyword>
<evidence type="ECO:0008006" key="4">
    <source>
        <dbReference type="Google" id="ProtNLM"/>
    </source>
</evidence>
<proteinExistence type="predicted"/>
<dbReference type="OrthoDB" id="673101at2"/>
<name>A0A327W0N4_9BACT</name>
<feature type="signal peptide" evidence="1">
    <location>
        <begin position="1"/>
        <end position="21"/>
    </location>
</feature>
<dbReference type="AlphaFoldDB" id="A0A327W0N4"/>
<evidence type="ECO:0000256" key="1">
    <source>
        <dbReference type="SAM" id="SignalP"/>
    </source>
</evidence>
<evidence type="ECO:0000313" key="2">
    <source>
        <dbReference type="EMBL" id="RAJ82203.1"/>
    </source>
</evidence>
<organism evidence="2 3">
    <name type="scientific">Chitinophaga dinghuensis</name>
    <dbReference type="NCBI Taxonomy" id="1539050"/>
    <lineage>
        <taxon>Bacteria</taxon>
        <taxon>Pseudomonadati</taxon>
        <taxon>Bacteroidota</taxon>
        <taxon>Chitinophagia</taxon>
        <taxon>Chitinophagales</taxon>
        <taxon>Chitinophagaceae</taxon>
        <taxon>Chitinophaga</taxon>
    </lineage>
</organism>
<dbReference type="RefSeq" id="WP_146616198.1">
    <property type="nucleotide sequence ID" value="NZ_QLMA01000004.1"/>
</dbReference>
<sequence>MKKVCFLFVGTCFLSFGSLQAQNVLGAAQKAAAATTTLGNSGGIANNIMGSLTPTLGLNNTQQPKVLDMVSGFLKKKSEITPLQQTNPTAYTSKFSGLQGGLFSKLKGVLTAAQYAKFLGLKPKASDATNVLSQLFF</sequence>
<gene>
    <name evidence="2" type="ORF">CLV59_104428</name>
</gene>